<sequence length="74" mass="8578">MIGKYIFIASKEEGKIFTDSRNTIRILDSANEFEKLKEEYLDKKNYAEVILLGSEEWAVNTPFGVTSWKKAEEN</sequence>
<protein>
    <submittedName>
        <fullName evidence="1">Uncharacterized protein</fullName>
    </submittedName>
</protein>
<proteinExistence type="predicted"/>
<evidence type="ECO:0000313" key="1">
    <source>
        <dbReference type="EMBL" id="AGK86943.1"/>
    </source>
</evidence>
<gene>
    <name evidence="1" type="ORF">SIOphi_00675</name>
</gene>
<keyword evidence="2" id="KW-1185">Reference proteome</keyword>
<dbReference type="EMBL" id="KC699836">
    <property type="protein sequence ID" value="AGK86943.1"/>
    <property type="molecule type" value="Genomic_DNA"/>
</dbReference>
<reference evidence="1 2" key="1">
    <citation type="submission" date="2013-02" db="EMBL/GenBank/DDBJ databases">
        <authorList>
            <person name="Lukaszewicz M."/>
            <person name="Biegalska A."/>
            <person name="Krasowska A."/>
        </authorList>
    </citation>
    <scope>NUCLEOTIDE SEQUENCE [LARGE SCALE GENOMIC DNA]</scope>
</reference>
<name>R4JF28_9CAUD</name>
<dbReference type="Proteomes" id="UP000258501">
    <property type="component" value="Segment"/>
</dbReference>
<accession>R4JF28</accession>
<evidence type="ECO:0000313" key="2">
    <source>
        <dbReference type="Proteomes" id="UP000258501"/>
    </source>
</evidence>
<organism evidence="1 2">
    <name type="scientific">Bacillus phage SIOphi</name>
    <dbReference type="NCBI Taxonomy" id="1285382"/>
    <lineage>
        <taxon>Viruses</taxon>
        <taxon>Duplodnaviria</taxon>
        <taxon>Heunggongvirae</taxon>
        <taxon>Uroviricota</taxon>
        <taxon>Caudoviricetes</taxon>
        <taxon>Herelleviridae</taxon>
        <taxon>Bastillevirinae</taxon>
        <taxon>Siophivirus</taxon>
        <taxon>Siophivirus SIOphi</taxon>
    </lineage>
</organism>